<comment type="cofactor">
    <cofactor evidence="1">
        <name>a divalent metal cation</name>
        <dbReference type="ChEBI" id="CHEBI:60240"/>
    </cofactor>
</comment>
<dbReference type="GO" id="GO:0005634">
    <property type="term" value="C:nucleus"/>
    <property type="evidence" value="ECO:0007669"/>
    <property type="project" value="UniProtKB-SubCell"/>
</dbReference>
<keyword evidence="5" id="KW-0479">Metal-binding</keyword>
<dbReference type="EMBL" id="JACGWJ010000029">
    <property type="protein sequence ID" value="KAL0303261.1"/>
    <property type="molecule type" value="Genomic_DNA"/>
</dbReference>
<organism evidence="9">
    <name type="scientific">Sesamum radiatum</name>
    <name type="common">Black benniseed</name>
    <dbReference type="NCBI Taxonomy" id="300843"/>
    <lineage>
        <taxon>Eukaryota</taxon>
        <taxon>Viridiplantae</taxon>
        <taxon>Streptophyta</taxon>
        <taxon>Embryophyta</taxon>
        <taxon>Tracheophyta</taxon>
        <taxon>Spermatophyta</taxon>
        <taxon>Magnoliopsida</taxon>
        <taxon>eudicotyledons</taxon>
        <taxon>Gunneridae</taxon>
        <taxon>Pentapetalae</taxon>
        <taxon>asterids</taxon>
        <taxon>lamiids</taxon>
        <taxon>Lamiales</taxon>
        <taxon>Pedaliaceae</taxon>
        <taxon>Sesamum</taxon>
    </lineage>
</organism>
<evidence type="ECO:0000256" key="3">
    <source>
        <dbReference type="ARBA" id="ARBA00006958"/>
    </source>
</evidence>
<dbReference type="InterPro" id="IPR045249">
    <property type="entry name" value="HARBI1-like"/>
</dbReference>
<sequence>MSRNAFGKLCLLLQTQGGLRDTKHVSGCLGALDGTYIDVRVPAEDRARYRTRKGFVSVNVLGVCDRKMHFIYVLAGWQGSAADGRVLRDAVSRPNGLKILRDEGFGDEDSGKYLGTVDSNPIWNTWRDEMAKSMYNEWCGVP</sequence>
<dbReference type="InterPro" id="IPR027806">
    <property type="entry name" value="HARBI1_dom"/>
</dbReference>
<feature type="domain" description="DDE Tnp4" evidence="8">
    <location>
        <begin position="32"/>
        <end position="105"/>
    </location>
</feature>
<dbReference type="Pfam" id="PF13359">
    <property type="entry name" value="DDE_Tnp_4"/>
    <property type="match status" value="1"/>
</dbReference>
<reference evidence="9" key="1">
    <citation type="submission" date="2020-06" db="EMBL/GenBank/DDBJ databases">
        <authorList>
            <person name="Li T."/>
            <person name="Hu X."/>
            <person name="Zhang T."/>
            <person name="Song X."/>
            <person name="Zhang H."/>
            <person name="Dai N."/>
            <person name="Sheng W."/>
            <person name="Hou X."/>
            <person name="Wei L."/>
        </authorList>
    </citation>
    <scope>NUCLEOTIDE SEQUENCE</scope>
    <source>
        <strain evidence="9">G02</strain>
        <tissue evidence="9">Leaf</tissue>
    </source>
</reference>
<evidence type="ECO:0000256" key="1">
    <source>
        <dbReference type="ARBA" id="ARBA00001968"/>
    </source>
</evidence>
<evidence type="ECO:0000256" key="6">
    <source>
        <dbReference type="ARBA" id="ARBA00022801"/>
    </source>
</evidence>
<evidence type="ECO:0000256" key="2">
    <source>
        <dbReference type="ARBA" id="ARBA00004123"/>
    </source>
</evidence>
<dbReference type="GO" id="GO:0046872">
    <property type="term" value="F:metal ion binding"/>
    <property type="evidence" value="ECO:0007669"/>
    <property type="project" value="UniProtKB-KW"/>
</dbReference>
<evidence type="ECO:0000256" key="5">
    <source>
        <dbReference type="ARBA" id="ARBA00022723"/>
    </source>
</evidence>
<evidence type="ECO:0000313" key="9">
    <source>
        <dbReference type="EMBL" id="KAL0303261.1"/>
    </source>
</evidence>
<accession>A0AAW2K9T9</accession>
<dbReference type="PANTHER" id="PTHR22930">
    <property type="match status" value="1"/>
</dbReference>
<proteinExistence type="inferred from homology"/>
<dbReference type="GO" id="GO:0004518">
    <property type="term" value="F:nuclease activity"/>
    <property type="evidence" value="ECO:0007669"/>
    <property type="project" value="UniProtKB-KW"/>
</dbReference>
<comment type="caution">
    <text evidence="9">The sequence shown here is derived from an EMBL/GenBank/DDBJ whole genome shotgun (WGS) entry which is preliminary data.</text>
</comment>
<evidence type="ECO:0000259" key="8">
    <source>
        <dbReference type="Pfam" id="PF13359"/>
    </source>
</evidence>
<name>A0AAW2K9T9_SESRA</name>
<gene>
    <name evidence="9" type="ORF">Sradi_6194200</name>
</gene>
<comment type="similarity">
    <text evidence="3">Belongs to the HARBI1 family.</text>
</comment>
<keyword evidence="4" id="KW-0540">Nuclease</keyword>
<evidence type="ECO:0000256" key="4">
    <source>
        <dbReference type="ARBA" id="ARBA00022722"/>
    </source>
</evidence>
<reference evidence="9" key="2">
    <citation type="journal article" date="2024" name="Plant">
        <title>Genomic evolution and insights into agronomic trait innovations of Sesamum species.</title>
        <authorList>
            <person name="Miao H."/>
            <person name="Wang L."/>
            <person name="Qu L."/>
            <person name="Liu H."/>
            <person name="Sun Y."/>
            <person name="Le M."/>
            <person name="Wang Q."/>
            <person name="Wei S."/>
            <person name="Zheng Y."/>
            <person name="Lin W."/>
            <person name="Duan Y."/>
            <person name="Cao H."/>
            <person name="Xiong S."/>
            <person name="Wang X."/>
            <person name="Wei L."/>
            <person name="Li C."/>
            <person name="Ma Q."/>
            <person name="Ju M."/>
            <person name="Zhao R."/>
            <person name="Li G."/>
            <person name="Mu C."/>
            <person name="Tian Q."/>
            <person name="Mei H."/>
            <person name="Zhang T."/>
            <person name="Gao T."/>
            <person name="Zhang H."/>
        </authorList>
    </citation>
    <scope>NUCLEOTIDE SEQUENCE</scope>
    <source>
        <strain evidence="9">G02</strain>
    </source>
</reference>
<evidence type="ECO:0000256" key="7">
    <source>
        <dbReference type="ARBA" id="ARBA00023242"/>
    </source>
</evidence>
<dbReference type="AlphaFoldDB" id="A0AAW2K9T9"/>
<protein>
    <recommendedName>
        <fullName evidence="8">DDE Tnp4 domain-containing protein</fullName>
    </recommendedName>
</protein>
<keyword evidence="6" id="KW-0378">Hydrolase</keyword>
<comment type="subcellular location">
    <subcellularLocation>
        <location evidence="2">Nucleus</location>
    </subcellularLocation>
</comment>
<dbReference type="PANTHER" id="PTHR22930:SF281">
    <property type="entry name" value="NUCLEASE"/>
    <property type="match status" value="1"/>
</dbReference>
<dbReference type="GO" id="GO:0016787">
    <property type="term" value="F:hydrolase activity"/>
    <property type="evidence" value="ECO:0007669"/>
    <property type="project" value="UniProtKB-KW"/>
</dbReference>
<keyword evidence="7" id="KW-0539">Nucleus</keyword>